<reference evidence="3" key="1">
    <citation type="submission" date="2019-07" db="EMBL/GenBank/DDBJ databases">
        <authorList>
            <person name="Dittberner H."/>
        </authorList>
    </citation>
    <scope>NUCLEOTIDE SEQUENCE [LARGE SCALE GENOMIC DNA]</scope>
</reference>
<dbReference type="GO" id="GO:0034220">
    <property type="term" value="P:monoatomic ion transmembrane transport"/>
    <property type="evidence" value="ECO:0007669"/>
    <property type="project" value="UniProtKB-KW"/>
</dbReference>
<dbReference type="Proteomes" id="UP000489600">
    <property type="component" value="Unassembled WGS sequence"/>
</dbReference>
<feature type="transmembrane region" description="Helical" evidence="2">
    <location>
        <begin position="12"/>
        <end position="33"/>
    </location>
</feature>
<name>A0A565BCJ7_9BRAS</name>
<comment type="caution">
    <text evidence="3">The sequence shown here is derived from an EMBL/GenBank/DDBJ whole genome shotgun (WGS) entry which is preliminary data.</text>
</comment>
<feature type="transmembrane region" description="Helical" evidence="2">
    <location>
        <begin position="225"/>
        <end position="245"/>
    </location>
</feature>
<sequence>MSKERLGLSHRFLPYFFSIPIFWYLLQLHDLHLSRKWLPRTKTIRFPRSSSRTRAFPSRTRSVPLEIDDSSVVLGYAGSPQRQRRPPLVPMAGPISSTRRPEPLLLRSGRLGMCNDPYCTTCPSHYNLNGSQRSTLTVSVDSTFRNALYDGARGRARRFASSVNRCLPRIMNPHSKAVQWWAKFFALSSLVAIFIDPLFFFLMYVQQNDKCIIFDWPNIMGFVTVRTLVDVIFLANILLQFRLAYVARESGQLVDSPKKIALHYLLRYFFLDLFIVLPLPQILIFLVIETHLGTSGVNNSCPIHSKAIQTSTSACWTNTDRLHL</sequence>
<gene>
    <name evidence="3" type="ORF">ANE_LOCUS9793</name>
</gene>
<evidence type="ECO:0000313" key="4">
    <source>
        <dbReference type="Proteomes" id="UP000489600"/>
    </source>
</evidence>
<dbReference type="OrthoDB" id="1735427at2759"/>
<keyword evidence="2" id="KW-1133">Transmembrane helix</keyword>
<dbReference type="AlphaFoldDB" id="A0A565BCJ7"/>
<dbReference type="EMBL" id="CABITT030000003">
    <property type="protein sequence ID" value="VVA99348.1"/>
    <property type="molecule type" value="Genomic_DNA"/>
</dbReference>
<evidence type="ECO:0000313" key="3">
    <source>
        <dbReference type="EMBL" id="VVA99348.1"/>
    </source>
</evidence>
<proteinExistence type="predicted"/>
<keyword evidence="2" id="KW-0472">Membrane</keyword>
<keyword evidence="2" id="KW-0812">Transmembrane</keyword>
<dbReference type="GO" id="GO:0030552">
    <property type="term" value="F:cAMP binding"/>
    <property type="evidence" value="ECO:0007669"/>
    <property type="project" value="UniProtKB-KW"/>
</dbReference>
<keyword evidence="1" id="KW-0407">Ion channel</keyword>
<evidence type="ECO:0000256" key="2">
    <source>
        <dbReference type="SAM" id="Phobius"/>
    </source>
</evidence>
<organism evidence="3 4">
    <name type="scientific">Arabis nemorensis</name>
    <dbReference type="NCBI Taxonomy" id="586526"/>
    <lineage>
        <taxon>Eukaryota</taxon>
        <taxon>Viridiplantae</taxon>
        <taxon>Streptophyta</taxon>
        <taxon>Embryophyta</taxon>
        <taxon>Tracheophyta</taxon>
        <taxon>Spermatophyta</taxon>
        <taxon>Magnoliopsida</taxon>
        <taxon>eudicotyledons</taxon>
        <taxon>Gunneridae</taxon>
        <taxon>Pentapetalae</taxon>
        <taxon>rosids</taxon>
        <taxon>malvids</taxon>
        <taxon>Brassicales</taxon>
        <taxon>Brassicaceae</taxon>
        <taxon>Arabideae</taxon>
        <taxon>Arabis</taxon>
    </lineage>
</organism>
<feature type="transmembrane region" description="Helical" evidence="2">
    <location>
        <begin position="184"/>
        <end position="205"/>
    </location>
</feature>
<keyword evidence="1" id="KW-0813">Transport</keyword>
<feature type="transmembrane region" description="Helical" evidence="2">
    <location>
        <begin position="265"/>
        <end position="288"/>
    </location>
</feature>
<protein>
    <recommendedName>
        <fullName evidence="5">Ion transport domain-containing protein</fullName>
    </recommendedName>
</protein>
<dbReference type="PANTHER" id="PTHR45651">
    <property type="entry name" value="CYCLIC NUCLEOTIDE-GATED ION CHANNEL 15-RELATED-RELATED"/>
    <property type="match status" value="1"/>
</dbReference>
<dbReference type="SUPFAM" id="SSF81324">
    <property type="entry name" value="Voltage-gated potassium channels"/>
    <property type="match status" value="1"/>
</dbReference>
<accession>A0A565BCJ7</accession>
<evidence type="ECO:0008006" key="5">
    <source>
        <dbReference type="Google" id="ProtNLM"/>
    </source>
</evidence>
<evidence type="ECO:0000256" key="1">
    <source>
        <dbReference type="ARBA" id="ARBA00023303"/>
    </source>
</evidence>
<dbReference type="PANTHER" id="PTHR45651:SF11">
    <property type="entry name" value="CYCLIC NUCLEOTIDE-GATED ION CHANNEL 20, CHLOROPLASTIC-RELATED"/>
    <property type="match status" value="1"/>
</dbReference>
<keyword evidence="4" id="KW-1185">Reference proteome</keyword>
<dbReference type="GO" id="GO:0016020">
    <property type="term" value="C:membrane"/>
    <property type="evidence" value="ECO:0007669"/>
    <property type="project" value="UniProtKB-SubCell"/>
</dbReference>
<keyword evidence="1" id="KW-0406">Ion transport</keyword>